<evidence type="ECO:0000256" key="6">
    <source>
        <dbReference type="ARBA" id="ARBA00022984"/>
    </source>
</evidence>
<evidence type="ECO:0000256" key="7">
    <source>
        <dbReference type="ARBA" id="ARBA00022989"/>
    </source>
</evidence>
<keyword evidence="18" id="KW-1185">Reference proteome</keyword>
<dbReference type="PANTHER" id="PTHR30474">
    <property type="entry name" value="CELL CYCLE PROTEIN"/>
    <property type="match status" value="1"/>
</dbReference>
<dbReference type="GO" id="GO:0032153">
    <property type="term" value="C:cell division site"/>
    <property type="evidence" value="ECO:0007669"/>
    <property type="project" value="TreeGrafter"/>
</dbReference>
<comment type="subcellular location">
    <subcellularLocation>
        <location evidence="1">Membrane</location>
        <topology evidence="1">Multi-pass membrane protein</topology>
    </subcellularLocation>
</comment>
<keyword evidence="5" id="KW-0133">Cell shape</keyword>
<feature type="transmembrane region" description="Helical" evidence="16">
    <location>
        <begin position="153"/>
        <end position="185"/>
    </location>
</feature>
<evidence type="ECO:0000256" key="5">
    <source>
        <dbReference type="ARBA" id="ARBA00022960"/>
    </source>
</evidence>
<feature type="transmembrane region" description="Helical" evidence="16">
    <location>
        <begin position="317"/>
        <end position="336"/>
    </location>
</feature>
<evidence type="ECO:0000256" key="14">
    <source>
        <dbReference type="ARBA" id="ARBA00044770"/>
    </source>
</evidence>
<evidence type="ECO:0000313" key="17">
    <source>
        <dbReference type="EMBL" id="MCW3804243.1"/>
    </source>
</evidence>
<keyword evidence="8 16" id="KW-0472">Membrane</keyword>
<evidence type="ECO:0000256" key="8">
    <source>
        <dbReference type="ARBA" id="ARBA00023136"/>
    </source>
</evidence>
<dbReference type="GO" id="GO:0008955">
    <property type="term" value="F:peptidoglycan glycosyltransferase activity"/>
    <property type="evidence" value="ECO:0007669"/>
    <property type="project" value="UniProtKB-EC"/>
</dbReference>
<evidence type="ECO:0000256" key="12">
    <source>
        <dbReference type="ARBA" id="ARBA00041185"/>
    </source>
</evidence>
<dbReference type="AlphaFoldDB" id="A0AAE3MAC3"/>
<dbReference type="GO" id="GO:0015648">
    <property type="term" value="F:lipid-linked peptidoglycan transporter activity"/>
    <property type="evidence" value="ECO:0007669"/>
    <property type="project" value="TreeGrafter"/>
</dbReference>
<keyword evidence="3" id="KW-0808">Transferase</keyword>
<keyword evidence="2" id="KW-0328">Glycosyltransferase</keyword>
<dbReference type="RefSeq" id="WP_301197468.1">
    <property type="nucleotide sequence ID" value="NZ_JAPDPI010000002.1"/>
</dbReference>
<feature type="transmembrane region" description="Helical" evidence="16">
    <location>
        <begin position="81"/>
        <end position="102"/>
    </location>
</feature>
<keyword evidence="7 16" id="KW-1133">Transmembrane helix</keyword>
<feature type="transmembrane region" description="Helical" evidence="16">
    <location>
        <begin position="16"/>
        <end position="36"/>
    </location>
</feature>
<comment type="caution">
    <text evidence="17">The sequence shown here is derived from an EMBL/GenBank/DDBJ whole genome shotgun (WGS) entry which is preliminary data.</text>
</comment>
<organism evidence="17 18">
    <name type="scientific">Plebeiibacterium marinum</name>
    <dbReference type="NCBI Taxonomy" id="2992111"/>
    <lineage>
        <taxon>Bacteria</taxon>
        <taxon>Pseudomonadati</taxon>
        <taxon>Bacteroidota</taxon>
        <taxon>Bacteroidia</taxon>
        <taxon>Marinilabiliales</taxon>
        <taxon>Marinilabiliaceae</taxon>
        <taxon>Plebeiibacterium</taxon>
    </lineage>
</organism>
<evidence type="ECO:0000256" key="13">
    <source>
        <dbReference type="ARBA" id="ARBA00041418"/>
    </source>
</evidence>
<dbReference type="GO" id="GO:0008360">
    <property type="term" value="P:regulation of cell shape"/>
    <property type="evidence" value="ECO:0007669"/>
    <property type="project" value="UniProtKB-KW"/>
</dbReference>
<dbReference type="GO" id="GO:0009252">
    <property type="term" value="P:peptidoglycan biosynthetic process"/>
    <property type="evidence" value="ECO:0007669"/>
    <property type="project" value="UniProtKB-KW"/>
</dbReference>
<keyword evidence="4 16" id="KW-0812">Transmembrane</keyword>
<feature type="transmembrane region" description="Helical" evidence="16">
    <location>
        <begin position="48"/>
        <end position="69"/>
    </location>
</feature>
<accession>A0AAE3MAC3</accession>
<protein>
    <recommendedName>
        <fullName evidence="12">Probable peptidoglycan glycosyltransferase FtsW</fullName>
        <ecNumber evidence="14">2.4.99.28</ecNumber>
    </recommendedName>
    <alternativeName>
        <fullName evidence="13">Cell division protein FtsW</fullName>
    </alternativeName>
    <alternativeName>
        <fullName evidence="10">Cell wall polymerase</fullName>
    </alternativeName>
    <alternativeName>
        <fullName evidence="9">Peptidoglycan polymerase</fullName>
    </alternativeName>
</protein>
<evidence type="ECO:0000256" key="2">
    <source>
        <dbReference type="ARBA" id="ARBA00022676"/>
    </source>
</evidence>
<dbReference type="GO" id="GO:0005886">
    <property type="term" value="C:plasma membrane"/>
    <property type="evidence" value="ECO:0007669"/>
    <property type="project" value="TreeGrafter"/>
</dbReference>
<feature type="transmembrane region" description="Helical" evidence="16">
    <location>
        <begin position="279"/>
        <end position="305"/>
    </location>
</feature>
<dbReference type="EMBL" id="JAPDPI010000002">
    <property type="protein sequence ID" value="MCW3804243.1"/>
    <property type="molecule type" value="Genomic_DNA"/>
</dbReference>
<dbReference type="PANTHER" id="PTHR30474:SF2">
    <property type="entry name" value="PEPTIDOGLYCAN GLYCOSYLTRANSFERASE FTSW-RELATED"/>
    <property type="match status" value="1"/>
</dbReference>
<dbReference type="Proteomes" id="UP001207408">
    <property type="component" value="Unassembled WGS sequence"/>
</dbReference>
<dbReference type="EC" id="2.4.99.28" evidence="14"/>
<evidence type="ECO:0000256" key="16">
    <source>
        <dbReference type="SAM" id="Phobius"/>
    </source>
</evidence>
<feature type="transmembrane region" description="Helical" evidence="16">
    <location>
        <begin position="356"/>
        <end position="375"/>
    </location>
</feature>
<comment type="catalytic activity">
    <reaction evidence="15">
        <text>[GlcNAc-(1-&gt;4)-Mur2Ac(oyl-L-Ala-gamma-D-Glu-L-Lys-D-Ala-D-Ala)](n)-di-trans,octa-cis-undecaprenyl diphosphate + beta-D-GlcNAc-(1-&gt;4)-Mur2Ac(oyl-L-Ala-gamma-D-Glu-L-Lys-D-Ala-D-Ala)-di-trans,octa-cis-undecaprenyl diphosphate = [GlcNAc-(1-&gt;4)-Mur2Ac(oyl-L-Ala-gamma-D-Glu-L-Lys-D-Ala-D-Ala)](n+1)-di-trans,octa-cis-undecaprenyl diphosphate + di-trans,octa-cis-undecaprenyl diphosphate + H(+)</text>
        <dbReference type="Rhea" id="RHEA:23708"/>
        <dbReference type="Rhea" id="RHEA-COMP:9602"/>
        <dbReference type="Rhea" id="RHEA-COMP:9603"/>
        <dbReference type="ChEBI" id="CHEBI:15378"/>
        <dbReference type="ChEBI" id="CHEBI:58405"/>
        <dbReference type="ChEBI" id="CHEBI:60033"/>
        <dbReference type="ChEBI" id="CHEBI:78435"/>
        <dbReference type="EC" id="2.4.99.28"/>
    </reaction>
</comment>
<keyword evidence="6" id="KW-0573">Peptidoglycan synthesis</keyword>
<evidence type="ECO:0000256" key="4">
    <source>
        <dbReference type="ARBA" id="ARBA00022692"/>
    </source>
</evidence>
<dbReference type="GO" id="GO:0051301">
    <property type="term" value="P:cell division"/>
    <property type="evidence" value="ECO:0007669"/>
    <property type="project" value="InterPro"/>
</dbReference>
<sequence>MGIKASLQKYFKGDPILWGVIAVLAAVSLLAVYSSTGSLAYKYQGGNTYYYMFKHFAFLCVGIALIWGIHQMDYRIFAKYSTLLLWVSIVLLFITLVTGVSLNQASRWLTVPGLGLSFQPSEIAKLALIMYIARTLARHQDADYGARDAFRPILIYVGVVCGLIFTEDFSTAFLIGFIAFLMMFIGRVPFRYLFTTVGAVVGFVVIVFLASPYLPFLHRAETWKTRIENFVGGDEVEADSDGNYQSRQAQMAVATGGILGKGPGNSKQRNFLPHPYSDFIFAIIVEEWGAMGALLIIMCYVVFLFRAGVIVRGSTRTFPAFLAIGLSYLLVFQGFFNMGVAVGIFPVTGQPLPLVSMGGTSILFTCVAMGAILSVSRFNMEEAQRLKEEAQQI</sequence>
<evidence type="ECO:0000256" key="9">
    <source>
        <dbReference type="ARBA" id="ARBA00032370"/>
    </source>
</evidence>
<name>A0AAE3MAC3_9BACT</name>
<proteinExistence type="inferred from homology"/>
<evidence type="ECO:0000256" key="3">
    <source>
        <dbReference type="ARBA" id="ARBA00022679"/>
    </source>
</evidence>
<evidence type="ECO:0000256" key="10">
    <source>
        <dbReference type="ARBA" id="ARBA00033270"/>
    </source>
</evidence>
<gene>
    <name evidence="17" type="ORF">OM074_01330</name>
</gene>
<dbReference type="InterPro" id="IPR001182">
    <property type="entry name" value="FtsW/RodA"/>
</dbReference>
<dbReference type="Pfam" id="PF01098">
    <property type="entry name" value="FTSW_RODA_SPOVE"/>
    <property type="match status" value="1"/>
</dbReference>
<comment type="similarity">
    <text evidence="11">Belongs to the SEDS family. FtsW subfamily.</text>
</comment>
<evidence type="ECO:0000256" key="1">
    <source>
        <dbReference type="ARBA" id="ARBA00004141"/>
    </source>
</evidence>
<evidence type="ECO:0000256" key="11">
    <source>
        <dbReference type="ARBA" id="ARBA00038053"/>
    </source>
</evidence>
<feature type="transmembrane region" description="Helical" evidence="16">
    <location>
        <begin position="192"/>
        <end position="214"/>
    </location>
</feature>
<evidence type="ECO:0000313" key="18">
    <source>
        <dbReference type="Proteomes" id="UP001207408"/>
    </source>
</evidence>
<reference evidence="17" key="1">
    <citation type="submission" date="2022-10" db="EMBL/GenBank/DDBJ databases">
        <authorList>
            <person name="Yu W.X."/>
        </authorList>
    </citation>
    <scope>NUCLEOTIDE SEQUENCE</scope>
    <source>
        <strain evidence="17">D04</strain>
    </source>
</reference>
<evidence type="ECO:0000256" key="15">
    <source>
        <dbReference type="ARBA" id="ARBA00049902"/>
    </source>
</evidence>